<gene>
    <name evidence="1" type="ORF">BARVI_09900</name>
</gene>
<dbReference type="AlphaFoldDB" id="W0EWH9"/>
<keyword evidence="2" id="KW-1185">Reference proteome</keyword>
<dbReference type="STRING" id="880074.BARVI_09900"/>
<dbReference type="KEGG" id="bvs:BARVI_09900"/>
<dbReference type="Proteomes" id="UP000018901">
    <property type="component" value="Chromosome"/>
</dbReference>
<dbReference type="HOGENOM" id="CLU_2033516_0_0_10"/>
<sequence length="121" mass="14177">MEIRHRSAIHTAAQSNIALFHSEPNIQLYFIYIQEIKLAQTKSHKLHLQAKFPSFFCKLSLENFCRTNIQILFPTKAQGNILFYFYLHFDPIIFLLEQNRTKRNRAAAMGCRSVIDFGNID</sequence>
<organism evidence="1 2">
    <name type="scientific">Barnesiella viscericola DSM 18177</name>
    <dbReference type="NCBI Taxonomy" id="880074"/>
    <lineage>
        <taxon>Bacteria</taxon>
        <taxon>Pseudomonadati</taxon>
        <taxon>Bacteroidota</taxon>
        <taxon>Bacteroidia</taxon>
        <taxon>Bacteroidales</taxon>
        <taxon>Barnesiellaceae</taxon>
        <taxon>Barnesiella</taxon>
    </lineage>
</organism>
<accession>W0EWH9</accession>
<evidence type="ECO:0000313" key="1">
    <source>
        <dbReference type="EMBL" id="AHF13913.1"/>
    </source>
</evidence>
<evidence type="ECO:0000313" key="2">
    <source>
        <dbReference type="Proteomes" id="UP000018901"/>
    </source>
</evidence>
<proteinExistence type="predicted"/>
<name>W0EWH9_9BACT</name>
<dbReference type="EMBL" id="CP007034">
    <property type="protein sequence ID" value="AHF13913.1"/>
    <property type="molecule type" value="Genomic_DNA"/>
</dbReference>
<protein>
    <submittedName>
        <fullName evidence="1">Uncharacterized protein</fullName>
    </submittedName>
</protein>
<reference evidence="1 2" key="1">
    <citation type="submission" date="2013-12" db="EMBL/GenBank/DDBJ databases">
        <authorList>
            <consortium name="DOE Joint Genome Institute"/>
            <person name="Eisen J."/>
            <person name="Huntemann M."/>
            <person name="Han J."/>
            <person name="Chen A."/>
            <person name="Kyrpides N."/>
            <person name="Mavromatis K."/>
            <person name="Markowitz V."/>
            <person name="Palaniappan K."/>
            <person name="Ivanova N."/>
            <person name="Schaumberg A."/>
            <person name="Pati A."/>
            <person name="Liolios K."/>
            <person name="Nordberg H.P."/>
            <person name="Cantor M.N."/>
            <person name="Hua S.X."/>
            <person name="Woyke T."/>
        </authorList>
    </citation>
    <scope>NUCLEOTIDE SEQUENCE [LARGE SCALE GENOMIC DNA]</scope>
    <source>
        <strain evidence="2">DSM 18177</strain>
    </source>
</reference>